<name>A0ABM0GK66_SACKO</name>
<evidence type="ECO:0000313" key="5">
    <source>
        <dbReference type="RefSeq" id="XP_002731660.1"/>
    </source>
</evidence>
<dbReference type="PANTHER" id="PTHR24300:SF403">
    <property type="entry name" value="CYTOCHROME P450 306A1"/>
    <property type="match status" value="1"/>
</dbReference>
<dbReference type="Pfam" id="PF00067">
    <property type="entry name" value="p450"/>
    <property type="match status" value="1"/>
</dbReference>
<keyword evidence="2" id="KW-0479">Metal-binding</keyword>
<evidence type="ECO:0000256" key="2">
    <source>
        <dbReference type="ARBA" id="ARBA00022723"/>
    </source>
</evidence>
<accession>A0ABM0GK66</accession>
<dbReference type="Proteomes" id="UP000694865">
    <property type="component" value="Unplaced"/>
</dbReference>
<gene>
    <name evidence="5" type="primary">LOC100377711</name>
</gene>
<evidence type="ECO:0000256" key="1">
    <source>
        <dbReference type="ARBA" id="ARBA00010617"/>
    </source>
</evidence>
<dbReference type="SUPFAM" id="SSF48264">
    <property type="entry name" value="Cytochrome P450"/>
    <property type="match status" value="1"/>
</dbReference>
<reference evidence="5" key="1">
    <citation type="submission" date="2025-08" db="UniProtKB">
        <authorList>
            <consortium name="RefSeq"/>
        </authorList>
    </citation>
    <scope>IDENTIFICATION</scope>
    <source>
        <tissue evidence="5">Testes</tissue>
    </source>
</reference>
<dbReference type="PRINTS" id="PR00385">
    <property type="entry name" value="P450"/>
</dbReference>
<protein>
    <submittedName>
        <fullName evidence="5">Cytochrome P450 18a1-like</fullName>
    </submittedName>
</protein>
<evidence type="ECO:0000256" key="3">
    <source>
        <dbReference type="ARBA" id="ARBA00023004"/>
    </source>
</evidence>
<dbReference type="PRINTS" id="PR00463">
    <property type="entry name" value="EP450I"/>
</dbReference>
<dbReference type="PANTHER" id="PTHR24300">
    <property type="entry name" value="CYTOCHROME P450 508A4-RELATED"/>
    <property type="match status" value="1"/>
</dbReference>
<keyword evidence="3" id="KW-0408">Iron</keyword>
<dbReference type="RefSeq" id="XP_002731660.1">
    <property type="nucleotide sequence ID" value="XM_002731614.2"/>
</dbReference>
<dbReference type="InterPro" id="IPR002401">
    <property type="entry name" value="Cyt_P450_E_grp-I"/>
</dbReference>
<organism evidence="4 5">
    <name type="scientific">Saccoglossus kowalevskii</name>
    <name type="common">Acorn worm</name>
    <dbReference type="NCBI Taxonomy" id="10224"/>
    <lineage>
        <taxon>Eukaryota</taxon>
        <taxon>Metazoa</taxon>
        <taxon>Hemichordata</taxon>
        <taxon>Enteropneusta</taxon>
        <taxon>Harrimaniidae</taxon>
        <taxon>Saccoglossus</taxon>
    </lineage>
</organism>
<evidence type="ECO:0000313" key="4">
    <source>
        <dbReference type="Proteomes" id="UP000694865"/>
    </source>
</evidence>
<sequence>MLMVDSILIFITSFLTIYYFYRVRRNPRNLPPGPWGWPILGYLPHLGSKPHLTFVEMVKTYGSIFRVPMGSQEVVVLNGYKVIKEALADKGAKFAGRPTWKSTSVFSDGGTKGTIFSNGSVWTENRRFEVTALKRFGMGKRSIEEPIIEEVQHFLDALEVERGRPVDTSATIECALTNIIAQMTLGQRFEYGDEELKRILEMTHEDAELVGPNAAISFLPLLWYIPWFRNKSCKLQHNCAELVHFITKYIDKHIETFDPDNIRDVIDAGILKMIKEEKNGRPEAFGKKSLAYVISELFGAGFESTSTALKWCVLYMVKHPEVQTRVQKEIDSVVGRGCHVSYDDANQMPYTEATIMEVLRVANMAPLGLPHATTADVELNGYTIPEGTCIFANVWSVHMDPNIWQCPDKFNPLRFIGEDGKLMKSKAFMPYSLGRRRCVGEQLARHELFAFFASLLQRFSLRLPEGHPDPPTDGVPGLSIAPFPFQVIISDRRDDKAA</sequence>
<dbReference type="Gene3D" id="1.10.630.10">
    <property type="entry name" value="Cytochrome P450"/>
    <property type="match status" value="1"/>
</dbReference>
<dbReference type="InterPro" id="IPR036396">
    <property type="entry name" value="Cyt_P450_sf"/>
</dbReference>
<dbReference type="InterPro" id="IPR001128">
    <property type="entry name" value="Cyt_P450"/>
</dbReference>
<dbReference type="GeneID" id="100377711"/>
<keyword evidence="4" id="KW-1185">Reference proteome</keyword>
<comment type="similarity">
    <text evidence="1">Belongs to the cytochrome P450 family.</text>
</comment>
<dbReference type="InterPro" id="IPR050182">
    <property type="entry name" value="Cytochrome_P450_fam2"/>
</dbReference>
<proteinExistence type="inferred from homology"/>